<proteinExistence type="predicted"/>
<evidence type="ECO:0000259" key="1">
    <source>
        <dbReference type="PROSITE" id="PS50943"/>
    </source>
</evidence>
<comment type="caution">
    <text evidence="2">The sequence shown here is derived from an EMBL/GenBank/DDBJ whole genome shotgun (WGS) entry which is preliminary data.</text>
</comment>
<dbReference type="PROSITE" id="PS50943">
    <property type="entry name" value="HTH_CROC1"/>
    <property type="match status" value="1"/>
</dbReference>
<gene>
    <name evidence="2" type="ORF">R54876_GBNLAHCA_00905</name>
</gene>
<protein>
    <recommendedName>
        <fullName evidence="1">HTH cro/C1-type domain-containing protein</fullName>
    </recommendedName>
</protein>
<organism evidence="2 3">
    <name type="scientific">Eupransor demetentiae</name>
    <dbReference type="NCBI Taxonomy" id="3109584"/>
    <lineage>
        <taxon>Bacteria</taxon>
        <taxon>Bacillati</taxon>
        <taxon>Bacillota</taxon>
        <taxon>Bacilli</taxon>
        <taxon>Lactobacillales</taxon>
        <taxon>Lactobacillaceae</taxon>
        <taxon>Eupransor</taxon>
    </lineage>
</organism>
<dbReference type="RefSeq" id="WP_349641892.1">
    <property type="nucleotide sequence ID" value="NZ_CAWVOH010000002.1"/>
</dbReference>
<dbReference type="Proteomes" id="UP001314241">
    <property type="component" value="Unassembled WGS sequence"/>
</dbReference>
<name>A0ABP0EPZ4_9LACO</name>
<dbReference type="InterPro" id="IPR010982">
    <property type="entry name" value="Lambda_DNA-bd_dom_sf"/>
</dbReference>
<keyword evidence="3" id="KW-1185">Reference proteome</keyword>
<dbReference type="SUPFAM" id="SSF47413">
    <property type="entry name" value="lambda repressor-like DNA-binding domains"/>
    <property type="match status" value="1"/>
</dbReference>
<accession>A0ABP0EPZ4</accession>
<dbReference type="InterPro" id="IPR001387">
    <property type="entry name" value="Cro/C1-type_HTH"/>
</dbReference>
<feature type="domain" description="HTH cro/C1-type" evidence="1">
    <location>
        <begin position="12"/>
        <end position="67"/>
    </location>
</feature>
<reference evidence="2 3" key="1">
    <citation type="submission" date="2024-01" db="EMBL/GenBank/DDBJ databases">
        <authorList>
            <person name="Botero Cardona J."/>
        </authorList>
    </citation>
    <scope>NUCLEOTIDE SEQUENCE [LARGE SCALE GENOMIC DNA]</scope>
    <source>
        <strain evidence="2 3">LMG 33000</strain>
    </source>
</reference>
<evidence type="ECO:0000313" key="2">
    <source>
        <dbReference type="EMBL" id="CAK8054339.1"/>
    </source>
</evidence>
<dbReference type="EMBL" id="CAWVOH010000002">
    <property type="protein sequence ID" value="CAK8054339.1"/>
    <property type="molecule type" value="Genomic_DNA"/>
</dbReference>
<evidence type="ECO:0000313" key="3">
    <source>
        <dbReference type="Proteomes" id="UP001314241"/>
    </source>
</evidence>
<dbReference type="CDD" id="cd00093">
    <property type="entry name" value="HTH_XRE"/>
    <property type="match status" value="1"/>
</dbReference>
<sequence length="82" mass="9590">MPKRIREPYYDLKDWMNRQGVSQIDLARTLGTTSNYINKKINGTGADFRLSEVRLLVAEYHMPADIFFKIEVPIKEQGETDR</sequence>